<proteinExistence type="predicted"/>
<reference evidence="1 2" key="1">
    <citation type="submission" date="2023-01" db="EMBL/GenBank/DDBJ databases">
        <authorList>
            <person name="Whitehead M."/>
        </authorList>
    </citation>
    <scope>NUCLEOTIDE SEQUENCE [LARGE SCALE GENOMIC DNA]</scope>
</reference>
<protein>
    <submittedName>
        <fullName evidence="1">Uncharacterized protein</fullName>
    </submittedName>
</protein>
<dbReference type="EMBL" id="CARXXK010000001">
    <property type="protein sequence ID" value="CAI6352327.1"/>
    <property type="molecule type" value="Genomic_DNA"/>
</dbReference>
<comment type="caution">
    <text evidence="1">The sequence shown here is derived from an EMBL/GenBank/DDBJ whole genome shotgun (WGS) entry which is preliminary data.</text>
</comment>
<sequence length="95" mass="10515">MWDERMSVLLDTYARGTSTAAAETLCASHRDAVRSVVTLARDGRKDGAPCPTVEGLWLSTNLETAFDMRATSMPGRLDVRAVGYRLDGWRRVAVR</sequence>
<gene>
    <name evidence="1" type="ORF">MEUPH1_LOCUS8584</name>
</gene>
<evidence type="ECO:0000313" key="2">
    <source>
        <dbReference type="Proteomes" id="UP001160148"/>
    </source>
</evidence>
<evidence type="ECO:0000313" key="1">
    <source>
        <dbReference type="EMBL" id="CAI6352327.1"/>
    </source>
</evidence>
<dbReference type="AlphaFoldDB" id="A0AAV0W960"/>
<name>A0AAV0W960_9HEMI</name>
<dbReference type="Proteomes" id="UP001160148">
    <property type="component" value="Unassembled WGS sequence"/>
</dbReference>
<accession>A0AAV0W960</accession>
<keyword evidence="2" id="KW-1185">Reference proteome</keyword>
<organism evidence="1 2">
    <name type="scientific">Macrosiphum euphorbiae</name>
    <name type="common">potato aphid</name>
    <dbReference type="NCBI Taxonomy" id="13131"/>
    <lineage>
        <taxon>Eukaryota</taxon>
        <taxon>Metazoa</taxon>
        <taxon>Ecdysozoa</taxon>
        <taxon>Arthropoda</taxon>
        <taxon>Hexapoda</taxon>
        <taxon>Insecta</taxon>
        <taxon>Pterygota</taxon>
        <taxon>Neoptera</taxon>
        <taxon>Paraneoptera</taxon>
        <taxon>Hemiptera</taxon>
        <taxon>Sternorrhyncha</taxon>
        <taxon>Aphidomorpha</taxon>
        <taxon>Aphidoidea</taxon>
        <taxon>Aphididae</taxon>
        <taxon>Macrosiphini</taxon>
        <taxon>Macrosiphum</taxon>
    </lineage>
</organism>